<keyword evidence="4" id="KW-0645">Protease</keyword>
<dbReference type="SUPFAM" id="SSF56601">
    <property type="entry name" value="beta-lactamase/transpeptidase-like"/>
    <property type="match status" value="1"/>
</dbReference>
<dbReference type="Pfam" id="PF03717">
    <property type="entry name" value="PBP_dimer"/>
    <property type="match status" value="1"/>
</dbReference>
<accession>A0A1W2GF78</accession>
<evidence type="ECO:0000256" key="11">
    <source>
        <dbReference type="SAM" id="Phobius"/>
    </source>
</evidence>
<dbReference type="RefSeq" id="WP_084373088.1">
    <property type="nucleotide sequence ID" value="NZ_FWYF01000002.1"/>
</dbReference>
<dbReference type="Gene3D" id="3.90.1310.10">
    <property type="entry name" value="Penicillin-binding protein 2a (Domain 2)"/>
    <property type="match status" value="1"/>
</dbReference>
<keyword evidence="5 11" id="KW-0812">Transmembrane</keyword>
<dbReference type="Pfam" id="PF00905">
    <property type="entry name" value="Transpeptidase"/>
    <property type="match status" value="1"/>
</dbReference>
<evidence type="ECO:0000256" key="5">
    <source>
        <dbReference type="ARBA" id="ARBA00022692"/>
    </source>
</evidence>
<dbReference type="STRING" id="692418.SAMN04488029_2443"/>
<evidence type="ECO:0000259" key="13">
    <source>
        <dbReference type="Pfam" id="PF03717"/>
    </source>
</evidence>
<feature type="domain" description="Penicillin-binding protein dimerisation" evidence="13">
    <location>
        <begin position="48"/>
        <end position="208"/>
    </location>
</feature>
<dbReference type="GO" id="GO:0071972">
    <property type="term" value="F:peptidoglycan L,D-transpeptidase activity"/>
    <property type="evidence" value="ECO:0007669"/>
    <property type="project" value="TreeGrafter"/>
</dbReference>
<dbReference type="InterPro" id="IPR005311">
    <property type="entry name" value="PBP_dimer"/>
</dbReference>
<keyword evidence="6" id="KW-0133">Cell shape</keyword>
<evidence type="ECO:0000313" key="15">
    <source>
        <dbReference type="Proteomes" id="UP000192472"/>
    </source>
</evidence>
<evidence type="ECO:0000256" key="9">
    <source>
        <dbReference type="ARBA" id="ARBA00023136"/>
    </source>
</evidence>
<keyword evidence="8 11" id="KW-1133">Transmembrane helix</keyword>
<dbReference type="GO" id="GO:0008658">
    <property type="term" value="F:penicillin binding"/>
    <property type="evidence" value="ECO:0007669"/>
    <property type="project" value="InterPro"/>
</dbReference>
<evidence type="ECO:0000256" key="1">
    <source>
        <dbReference type="ARBA" id="ARBA00004167"/>
    </source>
</evidence>
<evidence type="ECO:0000313" key="14">
    <source>
        <dbReference type="EMBL" id="SMD35305.1"/>
    </source>
</evidence>
<name>A0A1W2GF78_REIFA</name>
<dbReference type="Gene3D" id="3.40.710.10">
    <property type="entry name" value="DD-peptidase/beta-lactamase superfamily"/>
    <property type="match status" value="1"/>
</dbReference>
<dbReference type="AlphaFoldDB" id="A0A1W2GF78"/>
<keyword evidence="3" id="KW-1003">Cell membrane</keyword>
<feature type="transmembrane region" description="Helical" evidence="11">
    <location>
        <begin position="7"/>
        <end position="25"/>
    </location>
</feature>
<dbReference type="EMBL" id="FWYF01000002">
    <property type="protein sequence ID" value="SMD35305.1"/>
    <property type="molecule type" value="Genomic_DNA"/>
</dbReference>
<dbReference type="GO" id="GO:0008360">
    <property type="term" value="P:regulation of cell shape"/>
    <property type="evidence" value="ECO:0007669"/>
    <property type="project" value="UniProtKB-KW"/>
</dbReference>
<keyword evidence="7" id="KW-0573">Peptidoglycan synthesis</keyword>
<organism evidence="14 15">
    <name type="scientific">Reichenbachiella faecimaris</name>
    <dbReference type="NCBI Taxonomy" id="692418"/>
    <lineage>
        <taxon>Bacteria</taxon>
        <taxon>Pseudomonadati</taxon>
        <taxon>Bacteroidota</taxon>
        <taxon>Cytophagia</taxon>
        <taxon>Cytophagales</taxon>
        <taxon>Reichenbachiellaceae</taxon>
        <taxon>Reichenbachiella</taxon>
    </lineage>
</organism>
<dbReference type="InterPro" id="IPR001460">
    <property type="entry name" value="PCN-bd_Tpept"/>
</dbReference>
<dbReference type="InterPro" id="IPR036138">
    <property type="entry name" value="PBP_dimer_sf"/>
</dbReference>
<feature type="domain" description="Penicillin-binding protein transpeptidase" evidence="12">
    <location>
        <begin position="252"/>
        <end position="572"/>
    </location>
</feature>
<dbReference type="PANTHER" id="PTHR30627:SF2">
    <property type="entry name" value="PEPTIDOGLYCAN D,D-TRANSPEPTIDASE MRDA"/>
    <property type="match status" value="1"/>
</dbReference>
<protein>
    <submittedName>
        <fullName evidence="14">Penicillin-binding protein 2</fullName>
    </submittedName>
</protein>
<dbReference type="SUPFAM" id="SSF56519">
    <property type="entry name" value="Penicillin binding protein dimerisation domain"/>
    <property type="match status" value="1"/>
</dbReference>
<proteinExistence type="predicted"/>
<dbReference type="InterPro" id="IPR012338">
    <property type="entry name" value="Beta-lactam/transpept-like"/>
</dbReference>
<dbReference type="Proteomes" id="UP000192472">
    <property type="component" value="Unassembled WGS sequence"/>
</dbReference>
<reference evidence="14 15" key="1">
    <citation type="submission" date="2017-04" db="EMBL/GenBank/DDBJ databases">
        <authorList>
            <person name="Afonso C.L."/>
            <person name="Miller P.J."/>
            <person name="Scott M.A."/>
            <person name="Spackman E."/>
            <person name="Goraichik I."/>
            <person name="Dimitrov K.M."/>
            <person name="Suarez D.L."/>
            <person name="Swayne D.E."/>
        </authorList>
    </citation>
    <scope>NUCLEOTIDE SEQUENCE [LARGE SCALE GENOMIC DNA]</scope>
    <source>
        <strain evidence="14 15">DSM 26133</strain>
    </source>
</reference>
<dbReference type="GO" id="GO:0009252">
    <property type="term" value="P:peptidoglycan biosynthetic process"/>
    <property type="evidence" value="ECO:0007669"/>
    <property type="project" value="UniProtKB-KW"/>
</dbReference>
<keyword evidence="10" id="KW-0961">Cell wall biogenesis/degradation</keyword>
<evidence type="ECO:0000256" key="4">
    <source>
        <dbReference type="ARBA" id="ARBA00022645"/>
    </source>
</evidence>
<gene>
    <name evidence="14" type="ORF">SAMN04488029_2443</name>
</gene>
<sequence>MNEDRKYIVRIAIVLVAAAFLIKLFSIQVLDDNYKAAAESNIIHTVTEYPYRGLIFDRNGKLLVYNEPIFDLDAVPKELHIKDTLMLSGMLGIEYEDLLTNLQKAKRYSSIQPTTIVKQVPNHVFAQVQDQLVDYDGIYPKARTIRGYQYNSLANVFGYIGEVSKRQLDRDTTNYYKSGDYMGITGLESSYENYLRGKRGVKYKMVNVRRVEKGSFKDGELDTLAISGENLTLSIDIDLQAYAEKLMEGKIGSVVAIEPATGEILTFVSAPTYNPGDLAGRNFSGNFKGLSTDSLKPLFNRPLMAMYPPGSIFKIVQGLIALEEGVIGAYDKIYCDHSLIGDHAPQGIYDMRRGIMLSSNNYFARVFRLVINQHPEMSQFEQAPLGLANWKEQVSRFGLGTPLGIDLPNEKSGFMPGPDYYNRVYGTGRWKVSNLTSLSIGQGEILMNPIQMTNLAAIMANRGYYYKPHIVKSIGESNYLLPEYREKVETGISAEHFPVIIQGMADALSGTAPRAIVPDIEICGKTGTVENPHGEDHSVFMAFAPKDDPKIAISVFVENAGWGGRAAASTASLLIETYLKGSHKRQWLEDYVLLGDFRDRKRKTPAAPVLIDSVGTENNQVLESEEVQ</sequence>
<evidence type="ECO:0000256" key="2">
    <source>
        <dbReference type="ARBA" id="ARBA00004236"/>
    </source>
</evidence>
<keyword evidence="15" id="KW-1185">Reference proteome</keyword>
<dbReference type="GO" id="GO:0005886">
    <property type="term" value="C:plasma membrane"/>
    <property type="evidence" value="ECO:0007669"/>
    <property type="project" value="UniProtKB-SubCell"/>
</dbReference>
<evidence type="ECO:0000256" key="8">
    <source>
        <dbReference type="ARBA" id="ARBA00022989"/>
    </source>
</evidence>
<dbReference type="GO" id="GO:0071555">
    <property type="term" value="P:cell wall organization"/>
    <property type="evidence" value="ECO:0007669"/>
    <property type="project" value="UniProtKB-KW"/>
</dbReference>
<comment type="subcellular location">
    <subcellularLocation>
        <location evidence="2">Cell membrane</location>
    </subcellularLocation>
    <subcellularLocation>
        <location evidence="1">Membrane</location>
        <topology evidence="1">Single-pass membrane protein</topology>
    </subcellularLocation>
</comment>
<keyword evidence="4" id="KW-0378">Hydrolase</keyword>
<dbReference type="PANTHER" id="PTHR30627">
    <property type="entry name" value="PEPTIDOGLYCAN D,D-TRANSPEPTIDASE"/>
    <property type="match status" value="1"/>
</dbReference>
<evidence type="ECO:0000259" key="12">
    <source>
        <dbReference type="Pfam" id="PF00905"/>
    </source>
</evidence>
<evidence type="ECO:0000256" key="10">
    <source>
        <dbReference type="ARBA" id="ARBA00023316"/>
    </source>
</evidence>
<evidence type="ECO:0000256" key="7">
    <source>
        <dbReference type="ARBA" id="ARBA00022984"/>
    </source>
</evidence>
<dbReference type="Gene3D" id="3.30.1390.30">
    <property type="entry name" value="Penicillin-binding protein 2a, domain 3"/>
    <property type="match status" value="1"/>
</dbReference>
<dbReference type="OrthoDB" id="9766847at2"/>
<keyword evidence="4" id="KW-0121">Carboxypeptidase</keyword>
<evidence type="ECO:0000256" key="6">
    <source>
        <dbReference type="ARBA" id="ARBA00022960"/>
    </source>
</evidence>
<evidence type="ECO:0000256" key="3">
    <source>
        <dbReference type="ARBA" id="ARBA00022475"/>
    </source>
</evidence>
<keyword evidence="9 11" id="KW-0472">Membrane</keyword>
<dbReference type="InterPro" id="IPR050515">
    <property type="entry name" value="Beta-lactam/transpept"/>
</dbReference>